<evidence type="ECO:0000313" key="1">
    <source>
        <dbReference type="EMBL" id="ODA32976.1"/>
    </source>
</evidence>
<gene>
    <name evidence="1" type="ORF">A8L45_11800</name>
</gene>
<reference evidence="1 2" key="1">
    <citation type="submission" date="2016-05" db="EMBL/GenBank/DDBJ databases">
        <title>Genomic Taxonomy of the Vibrionaceae.</title>
        <authorList>
            <person name="Gomez-Gil B."/>
            <person name="Enciso-Ibarra J."/>
        </authorList>
    </citation>
    <scope>NUCLEOTIDE SEQUENCE [LARGE SCALE GENOMIC DNA]</scope>
    <source>
        <strain evidence="1 2">CAIM 1920</strain>
    </source>
</reference>
<dbReference type="EMBL" id="LYBM01000020">
    <property type="protein sequence ID" value="ODA32976.1"/>
    <property type="molecule type" value="Genomic_DNA"/>
</dbReference>
<keyword evidence="2" id="KW-1185">Reference proteome</keyword>
<dbReference type="OrthoDB" id="5917881at2"/>
<protein>
    <submittedName>
        <fullName evidence="1">Uncharacterized protein</fullName>
    </submittedName>
</protein>
<evidence type="ECO:0000313" key="2">
    <source>
        <dbReference type="Proteomes" id="UP000094936"/>
    </source>
</evidence>
<dbReference type="Proteomes" id="UP000094936">
    <property type="component" value="Unassembled WGS sequence"/>
</dbReference>
<dbReference type="AlphaFoldDB" id="A0A1C3EIA7"/>
<proteinExistence type="predicted"/>
<comment type="caution">
    <text evidence="1">The sequence shown here is derived from an EMBL/GenBank/DDBJ whole genome shotgun (WGS) entry which is preliminary data.</text>
</comment>
<sequence length="67" mass="7356">MTERIPEEQAQELSDFIAKKCIEMELEPEQILDGLARVLLGVTNDLGAGGFDLDIEGFGKCSVELET</sequence>
<organism evidence="1 2">
    <name type="scientific">Veronia pacifica</name>
    <dbReference type="NCBI Taxonomy" id="1080227"/>
    <lineage>
        <taxon>Bacteria</taxon>
        <taxon>Pseudomonadati</taxon>
        <taxon>Pseudomonadota</taxon>
        <taxon>Gammaproteobacteria</taxon>
        <taxon>Vibrionales</taxon>
        <taxon>Vibrionaceae</taxon>
        <taxon>Veronia</taxon>
    </lineage>
</organism>
<accession>A0A1C3EIA7</accession>
<dbReference type="RefSeq" id="WP_068902484.1">
    <property type="nucleotide sequence ID" value="NZ_JBHUIF010000015.1"/>
</dbReference>
<name>A0A1C3EIA7_9GAMM</name>